<evidence type="ECO:0000313" key="3">
    <source>
        <dbReference type="Proteomes" id="UP000184330"/>
    </source>
</evidence>
<dbReference type="AlphaFoldDB" id="A0A1L7X200"/>
<gene>
    <name evidence="2" type="ORF">PAC_08948</name>
</gene>
<keyword evidence="3" id="KW-1185">Reference proteome</keyword>
<feature type="region of interest" description="Disordered" evidence="1">
    <location>
        <begin position="1"/>
        <end position="78"/>
    </location>
</feature>
<sequence>MSQLWKEKESVLRAQAKADTGQSAREIRNGRDAATPDPTSSVRRKSQQPQDEYAVKPPAGEGIHRNVPRNLGHSNDTDLPEDVRQLIENRVFEHLFEQDIPSLWNVVHHSNVPHPLVHYSARGSLVPNSTSNQSTFGMFMHTICRHQGLLLSGAIKTPSGRLLLVPRGKTWADKYDKEIRNCLKRLTSQRAKNCPRSGGTIKIVWSRWTAIKMARSYAVWFSCTEWWQGAIGAATFKGRAISDWMHLLSVLDDLRRDNPAEIQEAYDELTGILGESRVLPNSKLFGAPVEMSPVYQKLAELQEHESGQLVVYAKPEEPMSDGALALAITKLLMVLENHDTESFGTLAEGRIWFDIQEFRGGYIDKNGKRRNRNGRRFTFNQNEKRRKKQKSPDTNGQTRLLENPPQIPDIPCKELQSQEAGQPPEESCTLSNTENSRLPKHPASRSSPLCQIDESLLVSSLRFRMWDQSPPGIEYTHPRRSIPQTN</sequence>
<dbReference type="OrthoDB" id="10551503at2759"/>
<evidence type="ECO:0000256" key="1">
    <source>
        <dbReference type="SAM" id="MobiDB-lite"/>
    </source>
</evidence>
<proteinExistence type="predicted"/>
<name>A0A1L7X200_9HELO</name>
<reference evidence="2 3" key="1">
    <citation type="submission" date="2016-03" db="EMBL/GenBank/DDBJ databases">
        <authorList>
            <person name="Ploux O."/>
        </authorList>
    </citation>
    <scope>NUCLEOTIDE SEQUENCE [LARGE SCALE GENOMIC DNA]</scope>
    <source>
        <strain evidence="2 3">UAMH 11012</strain>
    </source>
</reference>
<dbReference type="Proteomes" id="UP000184330">
    <property type="component" value="Unassembled WGS sequence"/>
</dbReference>
<dbReference type="EMBL" id="FJOG01000013">
    <property type="protein sequence ID" value="CZR59056.1"/>
    <property type="molecule type" value="Genomic_DNA"/>
</dbReference>
<feature type="region of interest" description="Disordered" evidence="1">
    <location>
        <begin position="380"/>
        <end position="447"/>
    </location>
</feature>
<evidence type="ECO:0000313" key="2">
    <source>
        <dbReference type="EMBL" id="CZR59056.1"/>
    </source>
</evidence>
<protein>
    <submittedName>
        <fullName evidence="2">Uncharacterized protein</fullName>
    </submittedName>
</protein>
<accession>A0A1L7X200</accession>
<organism evidence="2 3">
    <name type="scientific">Phialocephala subalpina</name>
    <dbReference type="NCBI Taxonomy" id="576137"/>
    <lineage>
        <taxon>Eukaryota</taxon>
        <taxon>Fungi</taxon>
        <taxon>Dikarya</taxon>
        <taxon>Ascomycota</taxon>
        <taxon>Pezizomycotina</taxon>
        <taxon>Leotiomycetes</taxon>
        <taxon>Helotiales</taxon>
        <taxon>Mollisiaceae</taxon>
        <taxon>Phialocephala</taxon>
        <taxon>Phialocephala fortinii species complex</taxon>
    </lineage>
</organism>
<feature type="compositionally biased region" description="Basic and acidic residues" evidence="1">
    <location>
        <begin position="1"/>
        <end position="11"/>
    </location>
</feature>